<dbReference type="Gene3D" id="2.40.30.20">
    <property type="match status" value="1"/>
</dbReference>
<accession>A0A6H1ZV52</accession>
<gene>
    <name evidence="1" type="ORF">TM448A02144_0009</name>
</gene>
<proteinExistence type="predicted"/>
<evidence type="ECO:0000313" key="1">
    <source>
        <dbReference type="EMBL" id="QJA51454.1"/>
    </source>
</evidence>
<protein>
    <submittedName>
        <fullName evidence="1">Uncharacterized protein</fullName>
    </submittedName>
</protein>
<sequence length="283" mass="30674">MAFPQAWEEVALVSISKFSSTTGTCQTIEANVMTDTVDLPEPDYPGESIPNLAGGRIWKQSPQEDGEFTLEFYPRMLEKSFIITAIDGDATTITVNTGAVVNGFAAGDLVNIDGTTNYNGTYTIATISDAYIFTIASTAHNAAAESTGQASHCNTGLFQHFAGGTHDTTEPLTTDTTWGAGIDRTRDRFRVAIMWTDDVNVTSANNVTSATDSTAMRFVALSCRMISHKASFTDKILKVTATFKYPAMNKAGDVKMFRWESTNDGDTSPLLVLPPYDDDDSYT</sequence>
<name>A0A6H1ZV52_9ZZZZ</name>
<dbReference type="EMBL" id="MT144264">
    <property type="protein sequence ID" value="QJA51454.1"/>
    <property type="molecule type" value="Genomic_DNA"/>
</dbReference>
<dbReference type="InterPro" id="IPR023366">
    <property type="entry name" value="ATP_synth_asu-like_sf"/>
</dbReference>
<dbReference type="AlphaFoldDB" id="A0A6H1ZV52"/>
<reference evidence="1" key="1">
    <citation type="submission" date="2020-03" db="EMBL/GenBank/DDBJ databases">
        <title>The deep terrestrial virosphere.</title>
        <authorList>
            <person name="Holmfeldt K."/>
            <person name="Nilsson E."/>
            <person name="Simone D."/>
            <person name="Lopez-Fernandez M."/>
            <person name="Wu X."/>
            <person name="de Brujin I."/>
            <person name="Lundin D."/>
            <person name="Andersson A."/>
            <person name="Bertilsson S."/>
            <person name="Dopson M."/>
        </authorList>
    </citation>
    <scope>NUCLEOTIDE SEQUENCE</scope>
    <source>
        <strain evidence="1">TM448A02144</strain>
    </source>
</reference>
<organism evidence="1">
    <name type="scientific">viral metagenome</name>
    <dbReference type="NCBI Taxonomy" id="1070528"/>
    <lineage>
        <taxon>unclassified sequences</taxon>
        <taxon>metagenomes</taxon>
        <taxon>organismal metagenomes</taxon>
    </lineage>
</organism>